<feature type="compositionally biased region" description="Low complexity" evidence="1">
    <location>
        <begin position="100"/>
        <end position="110"/>
    </location>
</feature>
<reference evidence="2" key="1">
    <citation type="submission" date="2023-08" db="EMBL/GenBank/DDBJ databases">
        <title>A de novo genome assembly of Solanum verrucosum Schlechtendal, a Mexican diploid species geographically isolated from the other diploid A-genome species in potato relatives.</title>
        <authorList>
            <person name="Hosaka K."/>
        </authorList>
    </citation>
    <scope>NUCLEOTIDE SEQUENCE</scope>
    <source>
        <tissue evidence="2">Young leaves</tissue>
    </source>
</reference>
<gene>
    <name evidence="2" type="ORF">MTR67_044060</name>
</gene>
<keyword evidence="3" id="KW-1185">Reference proteome</keyword>
<dbReference type="AlphaFoldDB" id="A0AAF0ZVA2"/>
<evidence type="ECO:0000313" key="2">
    <source>
        <dbReference type="EMBL" id="WMV50675.1"/>
    </source>
</evidence>
<proteinExistence type="predicted"/>
<feature type="compositionally biased region" description="Polar residues" evidence="1">
    <location>
        <begin position="82"/>
        <end position="97"/>
    </location>
</feature>
<dbReference type="EMBL" id="CP133621">
    <property type="protein sequence ID" value="WMV50675.1"/>
    <property type="molecule type" value="Genomic_DNA"/>
</dbReference>
<protein>
    <recommendedName>
        <fullName evidence="4">Gag-pol polyprotein</fullName>
    </recommendedName>
</protein>
<dbReference type="Proteomes" id="UP001234989">
    <property type="component" value="Chromosome 10"/>
</dbReference>
<evidence type="ECO:0000313" key="3">
    <source>
        <dbReference type="Proteomes" id="UP001234989"/>
    </source>
</evidence>
<accession>A0AAF0ZVA2</accession>
<evidence type="ECO:0000256" key="1">
    <source>
        <dbReference type="SAM" id="MobiDB-lite"/>
    </source>
</evidence>
<feature type="compositionally biased region" description="Basic and acidic residues" evidence="1">
    <location>
        <begin position="72"/>
        <end position="81"/>
    </location>
</feature>
<feature type="region of interest" description="Disordered" evidence="1">
    <location>
        <begin position="72"/>
        <end position="118"/>
    </location>
</feature>
<organism evidence="2 3">
    <name type="scientific">Solanum verrucosum</name>
    <dbReference type="NCBI Taxonomy" id="315347"/>
    <lineage>
        <taxon>Eukaryota</taxon>
        <taxon>Viridiplantae</taxon>
        <taxon>Streptophyta</taxon>
        <taxon>Embryophyta</taxon>
        <taxon>Tracheophyta</taxon>
        <taxon>Spermatophyta</taxon>
        <taxon>Magnoliopsida</taxon>
        <taxon>eudicotyledons</taxon>
        <taxon>Gunneridae</taxon>
        <taxon>Pentapetalae</taxon>
        <taxon>asterids</taxon>
        <taxon>lamiids</taxon>
        <taxon>Solanales</taxon>
        <taxon>Solanaceae</taxon>
        <taxon>Solanoideae</taxon>
        <taxon>Solaneae</taxon>
        <taxon>Solanum</taxon>
    </lineage>
</organism>
<sequence>MRIQDEREGSNAPVVQPLQGDITNIVFQNVTEMLTQVVTSEVGDIEIARLMIHVHRVEEDILKDIEEFHNKRAKKENHESGQLKTGNRNRSCSQKRSYGTAPSSTSAPSPRNENDCQN</sequence>
<name>A0AAF0ZVA2_SOLVR</name>
<evidence type="ECO:0008006" key="4">
    <source>
        <dbReference type="Google" id="ProtNLM"/>
    </source>
</evidence>